<feature type="region of interest" description="Disordered" evidence="1">
    <location>
        <begin position="1"/>
        <end position="20"/>
    </location>
</feature>
<comment type="caution">
    <text evidence="2">The sequence shown here is derived from an EMBL/GenBank/DDBJ whole genome shotgun (WGS) entry which is preliminary data.</text>
</comment>
<gene>
    <name evidence="2" type="ORF">H7J73_00925</name>
</gene>
<evidence type="ECO:0000256" key="1">
    <source>
        <dbReference type="SAM" id="MobiDB-lite"/>
    </source>
</evidence>
<feature type="region of interest" description="Disordered" evidence="1">
    <location>
        <begin position="402"/>
        <end position="445"/>
    </location>
</feature>
<organism evidence="2 3">
    <name type="scientific">Mycolicibacterium komossense</name>
    <dbReference type="NCBI Taxonomy" id="1779"/>
    <lineage>
        <taxon>Bacteria</taxon>
        <taxon>Bacillati</taxon>
        <taxon>Actinomycetota</taxon>
        <taxon>Actinomycetes</taxon>
        <taxon>Mycobacteriales</taxon>
        <taxon>Mycobacteriaceae</taxon>
        <taxon>Mycolicibacterium</taxon>
    </lineage>
</organism>
<sequence length="445" mass="48887">MFRALADRLNPPKATDQQANGVLSTYPMQLSRFLDEVWSAGGLNSATWNMLLAPATLPSTVPVTDAIGDVGLEQEPQGLLTTLTSGLDYTTLNKPKFKDGNSVKTLFGGTPPLWDHMIYAYLIEATGIFEIMADVVRRYVVGETLPYASPQGLAWVRGTEELFFRDPPLFSTSGALMSQVRPDAAINRRNAYWRMFGMDLPHPVGRGVTGQPWKRDVGSTINTRFLELWNELLRQVWLGFENATNSSGAKPTDPSYVAYLCQTLSEMLRLRRQFGMLAREEFAFVTMMDWFHLTVQYDTAIVVDLKATAGPDGNPADRLAAIGARVGVAPSRQSRELFELADLASSILWAIELGIFNTSGSAALLFANNLTTNPIVSTMNRIIDLWQSATGERVKDLAVTTRRQGLPQSAQPSRLLPGPLVPTARPAAEGRPSTNGHRPTSLTRG</sequence>
<keyword evidence="3" id="KW-1185">Reference proteome</keyword>
<dbReference type="RefSeq" id="WP_264065353.1">
    <property type="nucleotide sequence ID" value="NZ_JACKTY010000005.1"/>
</dbReference>
<evidence type="ECO:0000313" key="2">
    <source>
        <dbReference type="EMBL" id="MCV7224610.1"/>
    </source>
</evidence>
<proteinExistence type="predicted"/>
<feature type="compositionally biased region" description="Polar residues" evidence="1">
    <location>
        <begin position="432"/>
        <end position="445"/>
    </location>
</feature>
<reference evidence="2 3" key="1">
    <citation type="journal article" date="2022" name="BMC Genomics">
        <title>Comparative genome analysis of mycobacteria focusing on tRNA and non-coding RNA.</title>
        <authorList>
            <person name="Behra P.R.K."/>
            <person name="Pettersson B.M.F."/>
            <person name="Ramesh M."/>
            <person name="Das S."/>
            <person name="Dasgupta S."/>
            <person name="Kirsebom L.A."/>
        </authorList>
    </citation>
    <scope>NUCLEOTIDE SEQUENCE [LARGE SCALE GENOMIC DNA]</scope>
    <source>
        <strain evidence="2 3">DSM 44078</strain>
    </source>
</reference>
<dbReference type="EMBL" id="JACKTY010000005">
    <property type="protein sequence ID" value="MCV7224610.1"/>
    <property type="molecule type" value="Genomic_DNA"/>
</dbReference>
<name>A0ABT3C5B3_9MYCO</name>
<feature type="compositionally biased region" description="Polar residues" evidence="1">
    <location>
        <begin position="402"/>
        <end position="412"/>
    </location>
</feature>
<dbReference type="Proteomes" id="UP001526201">
    <property type="component" value="Unassembled WGS sequence"/>
</dbReference>
<protein>
    <submittedName>
        <fullName evidence="2">Uncharacterized protein</fullName>
    </submittedName>
</protein>
<evidence type="ECO:0000313" key="3">
    <source>
        <dbReference type="Proteomes" id="UP001526201"/>
    </source>
</evidence>
<accession>A0ABT3C5B3</accession>